<evidence type="ECO:0000256" key="1">
    <source>
        <dbReference type="SAM" id="Phobius"/>
    </source>
</evidence>
<dbReference type="GO" id="GO:0019867">
    <property type="term" value="C:outer membrane"/>
    <property type="evidence" value="ECO:0007669"/>
    <property type="project" value="InterPro"/>
</dbReference>
<evidence type="ECO:0000313" key="3">
    <source>
        <dbReference type="Proteomes" id="UP001310022"/>
    </source>
</evidence>
<reference evidence="2 3" key="1">
    <citation type="submission" date="2021-12" db="EMBL/GenBank/DDBJ databases">
        <title>Genome sequencing of bacteria with rrn-lacking chromosome and rrn-plasmid.</title>
        <authorList>
            <person name="Anda M."/>
            <person name="Iwasaki W."/>
        </authorList>
    </citation>
    <scope>NUCLEOTIDE SEQUENCE [LARGE SCALE GENOMIC DNA]</scope>
    <source>
        <strain evidence="2 3">NBRC 15940</strain>
    </source>
</reference>
<keyword evidence="1" id="KW-0472">Membrane</keyword>
<dbReference type="AlphaFoldDB" id="A0AAN4VVK2"/>
<dbReference type="Pfam" id="PF04390">
    <property type="entry name" value="LptE"/>
    <property type="match status" value="1"/>
</dbReference>
<organism evidence="2 3">
    <name type="scientific">Persicobacter diffluens</name>
    <dbReference type="NCBI Taxonomy" id="981"/>
    <lineage>
        <taxon>Bacteria</taxon>
        <taxon>Pseudomonadati</taxon>
        <taxon>Bacteroidota</taxon>
        <taxon>Cytophagia</taxon>
        <taxon>Cytophagales</taxon>
        <taxon>Persicobacteraceae</taxon>
        <taxon>Persicobacter</taxon>
    </lineage>
</organism>
<protein>
    <recommendedName>
        <fullName evidence="4">Lipopolysaccharide-assembly</fullName>
    </recommendedName>
</protein>
<comment type="caution">
    <text evidence="2">The sequence shown here is derived from an EMBL/GenBank/DDBJ whole genome shotgun (WGS) entry which is preliminary data.</text>
</comment>
<keyword evidence="1" id="KW-1133">Transmembrane helix</keyword>
<dbReference type="Proteomes" id="UP001310022">
    <property type="component" value="Unassembled WGS sequence"/>
</dbReference>
<dbReference type="GO" id="GO:0043165">
    <property type="term" value="P:Gram-negative-bacterium-type cell outer membrane assembly"/>
    <property type="evidence" value="ECO:0007669"/>
    <property type="project" value="InterPro"/>
</dbReference>
<keyword evidence="3" id="KW-1185">Reference proteome</keyword>
<name>A0AAN4VVK2_9BACT</name>
<proteinExistence type="predicted"/>
<dbReference type="PROSITE" id="PS51257">
    <property type="entry name" value="PROKAR_LIPOPROTEIN"/>
    <property type="match status" value="1"/>
</dbReference>
<dbReference type="RefSeq" id="WP_060685880.1">
    <property type="nucleotide sequence ID" value="NZ_BQKE01000001.1"/>
</dbReference>
<evidence type="ECO:0008006" key="4">
    <source>
        <dbReference type="Google" id="ProtNLM"/>
    </source>
</evidence>
<accession>A0AAN4VVK2</accession>
<sequence length="183" mass="20239">MNKFKLYIGNLLFIAASTFLFSGCGFYSFTGASIDYSKVRTISIGTFYDESNAGPANLSQDFTNAIRDYFQQNTSLALVDEEGDLQIEGIITGYRFSPQAPQSGGNQNIDGADAAGVERLTITVKADYINNSDDTFDFENKSFSFFDDYDPNSQDRSSAEQNLIPVITDQIILDIFNATVANW</sequence>
<keyword evidence="1" id="KW-0812">Transmembrane</keyword>
<feature type="transmembrane region" description="Helical" evidence="1">
    <location>
        <begin position="7"/>
        <end position="29"/>
    </location>
</feature>
<evidence type="ECO:0000313" key="2">
    <source>
        <dbReference type="EMBL" id="GJM60488.1"/>
    </source>
</evidence>
<dbReference type="EMBL" id="BQKE01000001">
    <property type="protein sequence ID" value="GJM60488.1"/>
    <property type="molecule type" value="Genomic_DNA"/>
</dbReference>
<dbReference type="InterPro" id="IPR007485">
    <property type="entry name" value="LPS_assembly_LptE"/>
</dbReference>
<gene>
    <name evidence="2" type="ORF">PEDI_10400</name>
</gene>